<evidence type="ECO:0000313" key="2">
    <source>
        <dbReference type="Proteomes" id="UP000182466"/>
    </source>
</evidence>
<evidence type="ECO:0000313" key="1">
    <source>
        <dbReference type="EMBL" id="SFT90719.1"/>
    </source>
</evidence>
<dbReference type="Proteomes" id="UP000182466">
    <property type="component" value="Unassembled WGS sequence"/>
</dbReference>
<dbReference type="EMBL" id="FPAW01000012">
    <property type="protein sequence ID" value="SFT90719.1"/>
    <property type="molecule type" value="Genomic_DNA"/>
</dbReference>
<sequence length="178" mass="18931">MLDELGVSRTRLYTADEPATINSSASSLRICRGLRTKSEMRLRVGGRAMRGSGSRPKRSTGACMCAASSTVDGQRLEGAGVTPDHSVPAPLAYAAGADPRLGAEARVFRGMPSRTDLRRRRSEGPDCLSPSSLVTAQQAAVFSKTAVRDQRGGGAARAHFTFTECCVLRECPASRESQ</sequence>
<gene>
    <name evidence="1" type="ORF">SAMN05216236_11235</name>
</gene>
<name>A0A1I7BU92_9RHOB</name>
<organism evidence="1 2">
    <name type="scientific">Sedimentitalea nanhaiensis</name>
    <dbReference type="NCBI Taxonomy" id="999627"/>
    <lineage>
        <taxon>Bacteria</taxon>
        <taxon>Pseudomonadati</taxon>
        <taxon>Pseudomonadota</taxon>
        <taxon>Alphaproteobacteria</taxon>
        <taxon>Rhodobacterales</taxon>
        <taxon>Paracoccaceae</taxon>
        <taxon>Sedimentitalea</taxon>
    </lineage>
</organism>
<keyword evidence="2" id="KW-1185">Reference proteome</keyword>
<protein>
    <submittedName>
        <fullName evidence="1">Uncharacterized protein</fullName>
    </submittedName>
</protein>
<reference evidence="1 2" key="1">
    <citation type="submission" date="2016-10" db="EMBL/GenBank/DDBJ databases">
        <authorList>
            <person name="de Groot N.N."/>
        </authorList>
    </citation>
    <scope>NUCLEOTIDE SEQUENCE [LARGE SCALE GENOMIC DNA]</scope>
    <source>
        <strain evidence="1 2">CGMCC 1.10959</strain>
    </source>
</reference>
<dbReference type="AlphaFoldDB" id="A0A1I7BU92"/>
<accession>A0A1I7BU92</accession>
<proteinExistence type="predicted"/>